<proteinExistence type="predicted"/>
<dbReference type="RefSeq" id="WP_139755163.1">
    <property type="nucleotide sequence ID" value="NZ_CP039852.1"/>
</dbReference>
<dbReference type="Pfam" id="PF13578">
    <property type="entry name" value="Methyltransf_24"/>
    <property type="match status" value="1"/>
</dbReference>
<sequence length="235" mass="27314">MNIEELRKETRFISQKMSRDLVTVQNRLFTQLESLMWIQNNIRLKYSLPPLRGWTASPDVLLKLYEHVRYTKSENIVELGSGASTLILAAAVRDNGTGKVFSFDHDENYLEETRIELEKNDLTDFVELRLAKKSPVNDKALLYKGGSHEWYNIIEFQTLEKIDLLWVDGPPQAICAYSRFPAVPALYEKMSSKAQVWMDDTIRKEEMEICEEWAKQFSLSLRYLKLEKGLGILSK</sequence>
<dbReference type="KEGG" id="salk:FBQ74_02450"/>
<accession>A0A5B7YAB9</accession>
<reference evidence="1 2" key="1">
    <citation type="submission" date="2019-04" db="EMBL/GenBank/DDBJ databases">
        <title>Salinimonas iocasae sp. nov., a halophilic bacterium isolated from the outer tube casing of tubeworms in Okinawa Trough.</title>
        <authorList>
            <person name="Zhang H."/>
            <person name="Wang H."/>
            <person name="Li C."/>
        </authorList>
    </citation>
    <scope>NUCLEOTIDE SEQUENCE [LARGE SCALE GENOMIC DNA]</scope>
    <source>
        <strain evidence="1 2">KX18D6</strain>
    </source>
</reference>
<organism evidence="1 2">
    <name type="scientific">Salinimonas iocasae</name>
    <dbReference type="NCBI Taxonomy" id="2572577"/>
    <lineage>
        <taxon>Bacteria</taxon>
        <taxon>Pseudomonadati</taxon>
        <taxon>Pseudomonadota</taxon>
        <taxon>Gammaproteobacteria</taxon>
        <taxon>Alteromonadales</taxon>
        <taxon>Alteromonadaceae</taxon>
        <taxon>Alteromonas/Salinimonas group</taxon>
        <taxon>Salinimonas</taxon>
    </lineage>
</organism>
<keyword evidence="2" id="KW-1185">Reference proteome</keyword>
<keyword evidence="1" id="KW-0489">Methyltransferase</keyword>
<dbReference type="GO" id="GO:0008168">
    <property type="term" value="F:methyltransferase activity"/>
    <property type="evidence" value="ECO:0007669"/>
    <property type="project" value="UniProtKB-KW"/>
</dbReference>
<name>A0A5B7YAB9_9ALTE</name>
<dbReference type="GO" id="GO:0032259">
    <property type="term" value="P:methylation"/>
    <property type="evidence" value="ECO:0007669"/>
    <property type="project" value="UniProtKB-KW"/>
</dbReference>
<evidence type="ECO:0000313" key="2">
    <source>
        <dbReference type="Proteomes" id="UP000304912"/>
    </source>
</evidence>
<protein>
    <submittedName>
        <fullName evidence="1">Class I SAM-dependent methyltransferase</fullName>
    </submittedName>
</protein>
<dbReference type="AlphaFoldDB" id="A0A5B7YAB9"/>
<dbReference type="SUPFAM" id="SSF53335">
    <property type="entry name" value="S-adenosyl-L-methionine-dependent methyltransferases"/>
    <property type="match status" value="1"/>
</dbReference>
<gene>
    <name evidence="1" type="ORF">FBQ74_02450</name>
</gene>
<keyword evidence="1" id="KW-0808">Transferase</keyword>
<dbReference type="Proteomes" id="UP000304912">
    <property type="component" value="Chromosome"/>
</dbReference>
<dbReference type="EMBL" id="CP039852">
    <property type="protein sequence ID" value="QCZ92408.1"/>
    <property type="molecule type" value="Genomic_DNA"/>
</dbReference>
<evidence type="ECO:0000313" key="1">
    <source>
        <dbReference type="EMBL" id="QCZ92408.1"/>
    </source>
</evidence>
<dbReference type="OrthoDB" id="823440at2"/>
<dbReference type="Gene3D" id="3.40.50.150">
    <property type="entry name" value="Vaccinia Virus protein VP39"/>
    <property type="match status" value="1"/>
</dbReference>
<dbReference type="InterPro" id="IPR029063">
    <property type="entry name" value="SAM-dependent_MTases_sf"/>
</dbReference>